<feature type="region of interest" description="Disordered" evidence="1">
    <location>
        <begin position="90"/>
        <end position="178"/>
    </location>
</feature>
<dbReference type="Proteomes" id="UP001194580">
    <property type="component" value="Unassembled WGS sequence"/>
</dbReference>
<comment type="caution">
    <text evidence="2">The sequence shown here is derived from an EMBL/GenBank/DDBJ whole genome shotgun (WGS) entry which is preliminary data.</text>
</comment>
<dbReference type="AlphaFoldDB" id="A0AAD4DID4"/>
<feature type="compositionally biased region" description="Low complexity" evidence="1">
    <location>
        <begin position="200"/>
        <end position="209"/>
    </location>
</feature>
<keyword evidence="3" id="KW-1185">Reference proteome</keyword>
<sequence length="309" mass="32864">MVQQNLSKVTATIMTDHALGQWNQQVPDSDNTTCPTCTWTVDWIRGFLCIPCFSKSNSNKDKPKAPSLLLISPSASQQATQPLSSVIQVGHELSSNDSSAPRPNGFHDERVTQESTRPPSLVTGIGNRPSDSIKSTPSSSNVDNGSASQQSTSPSSVGDNGLSCNNNSAVSPASSFQGGLISQESPLSIVTGVDDELSESLESAPLASNAEDEPVSHKSTKVPSIIVHIDDMLTDNIMSSLPYCKEEYGFTSQHSIRPPTVITSMDDELLGSTESGLSFCDVEDGSIPQKATRPSFDVTKLDSIFSLPT</sequence>
<evidence type="ECO:0000256" key="1">
    <source>
        <dbReference type="SAM" id="MobiDB-lite"/>
    </source>
</evidence>
<evidence type="ECO:0000313" key="3">
    <source>
        <dbReference type="Proteomes" id="UP001194580"/>
    </source>
</evidence>
<name>A0AAD4DID4_9FUNG</name>
<organism evidence="2 3">
    <name type="scientific">Linnemannia exigua</name>
    <dbReference type="NCBI Taxonomy" id="604196"/>
    <lineage>
        <taxon>Eukaryota</taxon>
        <taxon>Fungi</taxon>
        <taxon>Fungi incertae sedis</taxon>
        <taxon>Mucoromycota</taxon>
        <taxon>Mortierellomycotina</taxon>
        <taxon>Mortierellomycetes</taxon>
        <taxon>Mortierellales</taxon>
        <taxon>Mortierellaceae</taxon>
        <taxon>Linnemannia</taxon>
    </lineage>
</organism>
<feature type="region of interest" description="Disordered" evidence="1">
    <location>
        <begin position="200"/>
        <end position="219"/>
    </location>
</feature>
<feature type="compositionally biased region" description="Polar residues" evidence="1">
    <location>
        <begin position="162"/>
        <end position="178"/>
    </location>
</feature>
<evidence type="ECO:0000313" key="2">
    <source>
        <dbReference type="EMBL" id="KAG0278884.1"/>
    </source>
</evidence>
<reference evidence="2" key="1">
    <citation type="journal article" date="2020" name="Fungal Divers.">
        <title>Resolving the Mortierellaceae phylogeny through synthesis of multi-gene phylogenetics and phylogenomics.</title>
        <authorList>
            <person name="Vandepol N."/>
            <person name="Liber J."/>
            <person name="Desiro A."/>
            <person name="Na H."/>
            <person name="Kennedy M."/>
            <person name="Barry K."/>
            <person name="Grigoriev I.V."/>
            <person name="Miller A.N."/>
            <person name="O'Donnell K."/>
            <person name="Stajich J.E."/>
            <person name="Bonito G."/>
        </authorList>
    </citation>
    <scope>NUCLEOTIDE SEQUENCE</scope>
    <source>
        <strain evidence="2">NRRL 28262</strain>
    </source>
</reference>
<feature type="compositionally biased region" description="Low complexity" evidence="1">
    <location>
        <begin position="130"/>
        <end position="156"/>
    </location>
</feature>
<proteinExistence type="predicted"/>
<feature type="compositionally biased region" description="Polar residues" evidence="1">
    <location>
        <begin position="90"/>
        <end position="101"/>
    </location>
</feature>
<dbReference type="EMBL" id="JAAAIL010000163">
    <property type="protein sequence ID" value="KAG0278884.1"/>
    <property type="molecule type" value="Genomic_DNA"/>
</dbReference>
<protein>
    <submittedName>
        <fullName evidence="2">Uncharacterized protein</fullName>
    </submittedName>
</protein>
<gene>
    <name evidence="2" type="ORF">BGZ95_002877</name>
</gene>
<accession>A0AAD4DID4</accession>